<dbReference type="PANTHER" id="PTHR39470">
    <property type="entry name" value="CHROMOSOME 10, WHOLE GENOME SHOTGUN SEQUENCE"/>
    <property type="match status" value="1"/>
</dbReference>
<feature type="compositionally biased region" description="Basic and acidic residues" evidence="1">
    <location>
        <begin position="340"/>
        <end position="354"/>
    </location>
</feature>
<sequence length="398" mass="44052">MIPAGASLIAYLVASSSILLTYFFFFPPNSSSKYQYTTTPTYLRPTFSVLVLCHTLFILYELLLDPPTNLFTALDVPLSYPADSIRSLLLMFSDDPASGLPSGIERVLTRLESATMRLLYVRFGHEAIATCEYCTSWDDFSLYVLPSALWDYLREAMIIGALTLTGTRLTQYRSLSIGALVAAAMFEAYLTLTAKISIPNEFESSSNIWRRIEGLYGGYGVVMWHDALLLARRALFLVLPIVVHFILKPSPIPLSAIILSNSLPQGDTTQVPPEALALRTLQALTTKLQLLRLTRGAIPRNPTLRAASESYWITERQEGDWIRSDENVQDMARRMGSGFDEAKGRDTEEAKDDLSDGPLLKQAKAAVQNLIGKGYVPSPFWRPSPPPSPQVVSAVGDS</sequence>
<feature type="region of interest" description="Disordered" evidence="1">
    <location>
        <begin position="376"/>
        <end position="398"/>
    </location>
</feature>
<proteinExistence type="predicted"/>
<keyword evidence="2" id="KW-1133">Transmembrane helix</keyword>
<evidence type="ECO:0000313" key="4">
    <source>
        <dbReference type="Proteomes" id="UP001163828"/>
    </source>
</evidence>
<dbReference type="EMBL" id="MU790633">
    <property type="protein sequence ID" value="KAJ3995935.1"/>
    <property type="molecule type" value="Genomic_DNA"/>
</dbReference>
<evidence type="ECO:0000256" key="1">
    <source>
        <dbReference type="SAM" id="MobiDB-lite"/>
    </source>
</evidence>
<name>A0ABQ8QBX0_9AGAR</name>
<feature type="transmembrane region" description="Helical" evidence="2">
    <location>
        <begin position="46"/>
        <end position="64"/>
    </location>
</feature>
<evidence type="ECO:0000313" key="3">
    <source>
        <dbReference type="EMBL" id="KAJ3995935.1"/>
    </source>
</evidence>
<reference evidence="3" key="1">
    <citation type="submission" date="2022-08" db="EMBL/GenBank/DDBJ databases">
        <authorList>
            <consortium name="DOE Joint Genome Institute"/>
            <person name="Min B."/>
            <person name="Riley R."/>
            <person name="Sierra-Patev S."/>
            <person name="Naranjo-Ortiz M."/>
            <person name="Looney B."/>
            <person name="Konkel Z."/>
            <person name="Slot J.C."/>
            <person name="Sakamoto Y."/>
            <person name="Steenwyk J.L."/>
            <person name="Rokas A."/>
            <person name="Carro J."/>
            <person name="Camarero S."/>
            <person name="Ferreira P."/>
            <person name="Molpeceres G."/>
            <person name="Ruiz-Duenas F.J."/>
            <person name="Serrano A."/>
            <person name="Henrissat B."/>
            <person name="Drula E."/>
            <person name="Hughes K.W."/>
            <person name="Mata J.L."/>
            <person name="Ishikawa N.K."/>
            <person name="Vargas-Isla R."/>
            <person name="Ushijima S."/>
            <person name="Smith C.A."/>
            <person name="Ahrendt S."/>
            <person name="Andreopoulos W."/>
            <person name="He G."/>
            <person name="Labutti K."/>
            <person name="Lipzen A."/>
            <person name="Ng V."/>
            <person name="Sandor L."/>
            <person name="Barry K."/>
            <person name="Martinez A.T."/>
            <person name="Xiao Y."/>
            <person name="Gibbons J.G."/>
            <person name="Terashima K."/>
            <person name="Hibbett D.S."/>
            <person name="Grigoriev I.V."/>
        </authorList>
    </citation>
    <scope>NUCLEOTIDE SEQUENCE</scope>
    <source>
        <strain evidence="3">TFB10827</strain>
    </source>
</reference>
<keyword evidence="4" id="KW-1185">Reference proteome</keyword>
<dbReference type="Proteomes" id="UP001163828">
    <property type="component" value="Unassembled WGS sequence"/>
</dbReference>
<accession>A0ABQ8QBX0</accession>
<comment type="caution">
    <text evidence="3">The sequence shown here is derived from an EMBL/GenBank/DDBJ whole genome shotgun (WGS) entry which is preliminary data.</text>
</comment>
<keyword evidence="2" id="KW-0472">Membrane</keyword>
<feature type="compositionally biased region" description="Pro residues" evidence="1">
    <location>
        <begin position="380"/>
        <end position="389"/>
    </location>
</feature>
<feature type="region of interest" description="Disordered" evidence="1">
    <location>
        <begin position="338"/>
        <end position="358"/>
    </location>
</feature>
<dbReference type="PANTHER" id="PTHR39470:SF1">
    <property type="entry name" value="CHORISMATE SYNTHASE PROTEIN"/>
    <property type="match status" value="1"/>
</dbReference>
<protein>
    <submittedName>
        <fullName evidence="3">Uncharacterized protein</fullName>
    </submittedName>
</protein>
<organism evidence="3 4">
    <name type="scientific">Lentinula boryana</name>
    <dbReference type="NCBI Taxonomy" id="40481"/>
    <lineage>
        <taxon>Eukaryota</taxon>
        <taxon>Fungi</taxon>
        <taxon>Dikarya</taxon>
        <taxon>Basidiomycota</taxon>
        <taxon>Agaricomycotina</taxon>
        <taxon>Agaricomycetes</taxon>
        <taxon>Agaricomycetidae</taxon>
        <taxon>Agaricales</taxon>
        <taxon>Marasmiineae</taxon>
        <taxon>Omphalotaceae</taxon>
        <taxon>Lentinula</taxon>
    </lineage>
</organism>
<feature type="transmembrane region" description="Helical" evidence="2">
    <location>
        <begin position="7"/>
        <end position="26"/>
    </location>
</feature>
<keyword evidence="2" id="KW-0812">Transmembrane</keyword>
<gene>
    <name evidence="3" type="ORF">F5050DRAFT_1763504</name>
</gene>
<evidence type="ECO:0000256" key="2">
    <source>
        <dbReference type="SAM" id="Phobius"/>
    </source>
</evidence>